<dbReference type="Pfam" id="PF02518">
    <property type="entry name" value="HATPase_c"/>
    <property type="match status" value="1"/>
</dbReference>
<dbReference type="Gene3D" id="3.30.565.10">
    <property type="entry name" value="Histidine kinase-like ATPase, C-terminal domain"/>
    <property type="match status" value="1"/>
</dbReference>
<keyword evidence="12" id="KW-0902">Two-component regulatory system</keyword>
<dbReference type="SUPFAM" id="SSF55874">
    <property type="entry name" value="ATPase domain of HSP90 chaperone/DNA topoisomerase II/histidine kinase"/>
    <property type="match status" value="1"/>
</dbReference>
<evidence type="ECO:0000256" key="2">
    <source>
        <dbReference type="ARBA" id="ARBA00004651"/>
    </source>
</evidence>
<keyword evidence="5" id="KW-0597">Phosphoprotein</keyword>
<dbReference type="InterPro" id="IPR050398">
    <property type="entry name" value="HssS/ArlS-like"/>
</dbReference>
<evidence type="ECO:0000313" key="18">
    <source>
        <dbReference type="EMBL" id="SDM78895.1"/>
    </source>
</evidence>
<evidence type="ECO:0000256" key="3">
    <source>
        <dbReference type="ARBA" id="ARBA00012438"/>
    </source>
</evidence>
<dbReference type="InterPro" id="IPR005467">
    <property type="entry name" value="His_kinase_dom"/>
</dbReference>
<dbReference type="GO" id="GO:0005524">
    <property type="term" value="F:ATP binding"/>
    <property type="evidence" value="ECO:0007669"/>
    <property type="project" value="UniProtKB-KW"/>
</dbReference>
<sequence>MKMKNSLIAKTTAFILFIVMLITAAALAYCIVDMAQAGYYDITGYSFYDTPACYSITEDYANSAFYGYYMRKIKPNPSAQELAIIKEFEAQFSPSKSNFSFTVLDENNKELYTNFTSESFGMQNTFRFGDYVVNAFVRSPITAQDNYFQPYKTFNWFYRMRYALIAFAAFAGIAAIVMIIFLLNASGHRKGQDEIVLNVLDKIPLDLYVFGVAVLAYGLLNININVWFTLSAYQQYFFQGALGIAALLLALALLLTLSTRLKAGGRWWQNTVLYRVLVPVCRGLRTGGRALLTLFGNLPLIWKTAVGFIVYLFINALWLVACYKTYGHPIPVLILFLYNIVMLAGVCYIALILQRLKKGGEVIASGDYSHKIDTSRLYWDFKTHAVTLNNISSGMTAAVEERLKSERFKTELITNVSHDIKTPLTSIVNYVDLLKKEPAASENAKEYLEVLDRQSARLKKLIEDLVEASKASTGNIPVNAGKTDIVELINQSAGEYAERFAQTGLEAVIKAPQGSVFIFADGRLLWRVFDNLLNNICKYSMPNTRIYLDIGDDEKRVTVTLKNISRYPLNISTDELLERFVRGDSARTTEGSGLGLSIAKSLTELQNGSFDLSVDGDLFKVIISFNCL</sequence>
<evidence type="ECO:0000256" key="11">
    <source>
        <dbReference type="ARBA" id="ARBA00022989"/>
    </source>
</evidence>
<evidence type="ECO:0000256" key="1">
    <source>
        <dbReference type="ARBA" id="ARBA00000085"/>
    </source>
</evidence>
<dbReference type="Proteomes" id="UP000199182">
    <property type="component" value="Unassembled WGS sequence"/>
</dbReference>
<dbReference type="CDD" id="cd00082">
    <property type="entry name" value="HisKA"/>
    <property type="match status" value="1"/>
</dbReference>
<evidence type="ECO:0000256" key="12">
    <source>
        <dbReference type="ARBA" id="ARBA00023012"/>
    </source>
</evidence>
<dbReference type="RefSeq" id="WP_092638163.1">
    <property type="nucleotide sequence ID" value="NZ_FNID01000005.1"/>
</dbReference>
<evidence type="ECO:0000313" key="19">
    <source>
        <dbReference type="Proteomes" id="UP000199182"/>
    </source>
</evidence>
<dbReference type="InterPro" id="IPR036890">
    <property type="entry name" value="HATPase_C_sf"/>
</dbReference>
<dbReference type="SMART" id="SM00388">
    <property type="entry name" value="HisKA"/>
    <property type="match status" value="1"/>
</dbReference>
<dbReference type="PANTHER" id="PTHR45528">
    <property type="entry name" value="SENSOR HISTIDINE KINASE CPXA"/>
    <property type="match status" value="1"/>
</dbReference>
<dbReference type="InterPro" id="IPR003594">
    <property type="entry name" value="HATPase_dom"/>
</dbReference>
<feature type="signal peptide" evidence="16">
    <location>
        <begin position="1"/>
        <end position="28"/>
    </location>
</feature>
<keyword evidence="6" id="KW-0808">Transferase</keyword>
<keyword evidence="8" id="KW-0547">Nucleotide-binding</keyword>
<dbReference type="InterPro" id="IPR003661">
    <property type="entry name" value="HisK_dim/P_dom"/>
</dbReference>
<feature type="coiled-coil region" evidence="14">
    <location>
        <begin position="444"/>
        <end position="471"/>
    </location>
</feature>
<keyword evidence="13 15" id="KW-0472">Membrane</keyword>
<dbReference type="PROSITE" id="PS50109">
    <property type="entry name" value="HIS_KIN"/>
    <property type="match status" value="1"/>
</dbReference>
<protein>
    <recommendedName>
        <fullName evidence="3">histidine kinase</fullName>
        <ecNumber evidence="3">2.7.13.3</ecNumber>
    </recommendedName>
</protein>
<gene>
    <name evidence="18" type="ORF">SAMN05192585_10529</name>
</gene>
<dbReference type="GO" id="GO:0000155">
    <property type="term" value="F:phosphorelay sensor kinase activity"/>
    <property type="evidence" value="ECO:0007669"/>
    <property type="project" value="InterPro"/>
</dbReference>
<feature type="chain" id="PRO_5039156905" description="histidine kinase" evidence="16">
    <location>
        <begin position="29"/>
        <end position="628"/>
    </location>
</feature>
<feature type="transmembrane region" description="Helical" evidence="15">
    <location>
        <begin position="236"/>
        <end position="257"/>
    </location>
</feature>
<keyword evidence="14" id="KW-0175">Coiled coil</keyword>
<evidence type="ECO:0000256" key="6">
    <source>
        <dbReference type="ARBA" id="ARBA00022679"/>
    </source>
</evidence>
<evidence type="ECO:0000256" key="16">
    <source>
        <dbReference type="SAM" id="SignalP"/>
    </source>
</evidence>
<dbReference type="GO" id="GO:0005886">
    <property type="term" value="C:plasma membrane"/>
    <property type="evidence" value="ECO:0007669"/>
    <property type="project" value="UniProtKB-SubCell"/>
</dbReference>
<evidence type="ECO:0000259" key="17">
    <source>
        <dbReference type="PROSITE" id="PS50109"/>
    </source>
</evidence>
<dbReference type="Gene3D" id="1.10.287.130">
    <property type="match status" value="1"/>
</dbReference>
<feature type="transmembrane region" description="Helical" evidence="15">
    <location>
        <begin position="162"/>
        <end position="186"/>
    </location>
</feature>
<dbReference type="OrthoDB" id="9792991at2"/>
<evidence type="ECO:0000256" key="4">
    <source>
        <dbReference type="ARBA" id="ARBA00022475"/>
    </source>
</evidence>
<keyword evidence="9 18" id="KW-0418">Kinase</keyword>
<feature type="transmembrane region" description="Helical" evidence="15">
    <location>
        <begin position="333"/>
        <end position="353"/>
    </location>
</feature>
<dbReference type="FunFam" id="1.10.287.130:FF:000001">
    <property type="entry name" value="Two-component sensor histidine kinase"/>
    <property type="match status" value="1"/>
</dbReference>
<dbReference type="EC" id="2.7.13.3" evidence="3"/>
<evidence type="ECO:0000256" key="7">
    <source>
        <dbReference type="ARBA" id="ARBA00022692"/>
    </source>
</evidence>
<comment type="subcellular location">
    <subcellularLocation>
        <location evidence="2">Cell membrane</location>
        <topology evidence="2">Multi-pass membrane protein</topology>
    </subcellularLocation>
</comment>
<keyword evidence="16" id="KW-0732">Signal</keyword>
<feature type="transmembrane region" description="Helical" evidence="15">
    <location>
        <begin position="207"/>
        <end position="230"/>
    </location>
</feature>
<keyword evidence="4" id="KW-1003">Cell membrane</keyword>
<dbReference type="SMART" id="SM00387">
    <property type="entry name" value="HATPase_c"/>
    <property type="match status" value="1"/>
</dbReference>
<organism evidence="18 19">
    <name type="scientific">Acetanaerobacterium elongatum</name>
    <dbReference type="NCBI Taxonomy" id="258515"/>
    <lineage>
        <taxon>Bacteria</taxon>
        <taxon>Bacillati</taxon>
        <taxon>Bacillota</taxon>
        <taxon>Clostridia</taxon>
        <taxon>Eubacteriales</taxon>
        <taxon>Oscillospiraceae</taxon>
        <taxon>Acetanaerobacterium</taxon>
    </lineage>
</organism>
<dbReference type="AlphaFoldDB" id="A0A1G9W4A9"/>
<evidence type="ECO:0000256" key="10">
    <source>
        <dbReference type="ARBA" id="ARBA00022840"/>
    </source>
</evidence>
<feature type="domain" description="Histidine kinase" evidence="17">
    <location>
        <begin position="415"/>
        <end position="612"/>
    </location>
</feature>
<dbReference type="Pfam" id="PF00512">
    <property type="entry name" value="HisKA"/>
    <property type="match status" value="1"/>
</dbReference>
<name>A0A1G9W4A9_9FIRM</name>
<evidence type="ECO:0000256" key="15">
    <source>
        <dbReference type="SAM" id="Phobius"/>
    </source>
</evidence>
<proteinExistence type="predicted"/>
<evidence type="ECO:0000256" key="9">
    <source>
        <dbReference type="ARBA" id="ARBA00022777"/>
    </source>
</evidence>
<dbReference type="PANTHER" id="PTHR45528:SF1">
    <property type="entry name" value="SENSOR HISTIDINE KINASE CPXA"/>
    <property type="match status" value="1"/>
</dbReference>
<keyword evidence="10" id="KW-0067">ATP-binding</keyword>
<evidence type="ECO:0000256" key="13">
    <source>
        <dbReference type="ARBA" id="ARBA00023136"/>
    </source>
</evidence>
<accession>A0A1G9W4A9</accession>
<keyword evidence="7 15" id="KW-0812">Transmembrane</keyword>
<keyword evidence="19" id="KW-1185">Reference proteome</keyword>
<dbReference type="InterPro" id="IPR036097">
    <property type="entry name" value="HisK_dim/P_sf"/>
</dbReference>
<evidence type="ECO:0000256" key="14">
    <source>
        <dbReference type="SAM" id="Coils"/>
    </source>
</evidence>
<dbReference type="EMBL" id="FNID01000005">
    <property type="protein sequence ID" value="SDM78895.1"/>
    <property type="molecule type" value="Genomic_DNA"/>
</dbReference>
<evidence type="ECO:0000256" key="8">
    <source>
        <dbReference type="ARBA" id="ARBA00022741"/>
    </source>
</evidence>
<keyword evidence="11 15" id="KW-1133">Transmembrane helix</keyword>
<evidence type="ECO:0000256" key="5">
    <source>
        <dbReference type="ARBA" id="ARBA00022553"/>
    </source>
</evidence>
<dbReference type="STRING" id="258515.SAMN05192585_10529"/>
<feature type="transmembrane region" description="Helical" evidence="15">
    <location>
        <begin position="300"/>
        <end position="321"/>
    </location>
</feature>
<dbReference type="SUPFAM" id="SSF47384">
    <property type="entry name" value="Homodimeric domain of signal transducing histidine kinase"/>
    <property type="match status" value="1"/>
</dbReference>
<comment type="catalytic activity">
    <reaction evidence="1">
        <text>ATP + protein L-histidine = ADP + protein N-phospho-L-histidine.</text>
        <dbReference type="EC" id="2.7.13.3"/>
    </reaction>
</comment>
<reference evidence="18 19" key="1">
    <citation type="submission" date="2016-10" db="EMBL/GenBank/DDBJ databases">
        <authorList>
            <person name="de Groot N.N."/>
        </authorList>
    </citation>
    <scope>NUCLEOTIDE SEQUENCE [LARGE SCALE GENOMIC DNA]</scope>
    <source>
        <strain evidence="18 19">CGMCC 1.5012</strain>
    </source>
</reference>